<dbReference type="PROSITE" id="PS00584">
    <property type="entry name" value="PFKB_KINASES_2"/>
    <property type="match status" value="1"/>
</dbReference>
<accession>A0ABQ1LHX8</accession>
<feature type="domain" description="Carbohydrate kinase PfkB" evidence="3">
    <location>
        <begin position="72"/>
        <end position="165"/>
    </location>
</feature>
<comment type="caution">
    <text evidence="4">The sequence shown here is derived from an EMBL/GenBank/DDBJ whole genome shotgun (WGS) entry which is preliminary data.</text>
</comment>
<protein>
    <recommendedName>
        <fullName evidence="3">Carbohydrate kinase PfkB domain-containing protein</fullName>
    </recommendedName>
</protein>
<organism evidence="4 5">
    <name type="scientific">Paraburkholderia caffeinilytica</name>
    <dbReference type="NCBI Taxonomy" id="1761016"/>
    <lineage>
        <taxon>Bacteria</taxon>
        <taxon>Pseudomonadati</taxon>
        <taxon>Pseudomonadota</taxon>
        <taxon>Betaproteobacteria</taxon>
        <taxon>Burkholderiales</taxon>
        <taxon>Burkholderiaceae</taxon>
        <taxon>Paraburkholderia</taxon>
    </lineage>
</organism>
<dbReference type="InterPro" id="IPR002173">
    <property type="entry name" value="Carboh/pur_kinase_PfkB_CS"/>
</dbReference>
<dbReference type="InterPro" id="IPR029056">
    <property type="entry name" value="Ribokinase-like"/>
</dbReference>
<dbReference type="Gene3D" id="3.40.1190.20">
    <property type="match status" value="1"/>
</dbReference>
<dbReference type="SUPFAM" id="SSF53613">
    <property type="entry name" value="Ribokinase-like"/>
    <property type="match status" value="1"/>
</dbReference>
<name>A0ABQ1LHX8_9BURK</name>
<dbReference type="EMBL" id="BMHL01000001">
    <property type="protein sequence ID" value="GGC24393.1"/>
    <property type="molecule type" value="Genomic_DNA"/>
</dbReference>
<keyword evidence="5" id="KW-1185">Reference proteome</keyword>
<evidence type="ECO:0000313" key="4">
    <source>
        <dbReference type="EMBL" id="GGC24393.1"/>
    </source>
</evidence>
<dbReference type="Pfam" id="PF00294">
    <property type="entry name" value="PfkB"/>
    <property type="match status" value="1"/>
</dbReference>
<keyword evidence="1" id="KW-0808">Transferase</keyword>
<evidence type="ECO:0000259" key="3">
    <source>
        <dbReference type="Pfam" id="PF00294"/>
    </source>
</evidence>
<gene>
    <name evidence="4" type="ORF">GCM10011400_08480</name>
</gene>
<dbReference type="Proteomes" id="UP000602004">
    <property type="component" value="Unassembled WGS sequence"/>
</dbReference>
<dbReference type="InterPro" id="IPR011611">
    <property type="entry name" value="PfkB_dom"/>
</dbReference>
<evidence type="ECO:0000256" key="1">
    <source>
        <dbReference type="ARBA" id="ARBA00022679"/>
    </source>
</evidence>
<proteinExistence type="predicted"/>
<evidence type="ECO:0000313" key="5">
    <source>
        <dbReference type="Proteomes" id="UP000602004"/>
    </source>
</evidence>
<keyword evidence="2" id="KW-0418">Kinase</keyword>
<sequence length="234" mass="25606">MLRQIERPDVFYFDRVTDWSLNLADNYRSRGALVVFEPSAVAVSASDFQRAIDACHILKYADERITELAAFDCSDVEVVIQTLGAQGLRFRVASDMPQGSWRTLAAFSVPRVTDTAGAGDWCTAGLLYALHGARSSRELNTPTLAASLRFGQALAALNCMHSGARGLARYEARDKLLALADLMEGRDPDAIWEAGDWRDAYESAQAVGRSSYSGVGLHISPRKPAKLCCELFPV</sequence>
<evidence type="ECO:0000256" key="2">
    <source>
        <dbReference type="ARBA" id="ARBA00022777"/>
    </source>
</evidence>
<reference evidence="5" key="1">
    <citation type="journal article" date="2019" name="Int. J. Syst. Evol. Microbiol.">
        <title>The Global Catalogue of Microorganisms (GCM) 10K type strain sequencing project: providing services to taxonomists for standard genome sequencing and annotation.</title>
        <authorList>
            <consortium name="The Broad Institute Genomics Platform"/>
            <consortium name="The Broad Institute Genome Sequencing Center for Infectious Disease"/>
            <person name="Wu L."/>
            <person name="Ma J."/>
        </authorList>
    </citation>
    <scope>NUCLEOTIDE SEQUENCE [LARGE SCALE GENOMIC DNA]</scope>
    <source>
        <strain evidence="5">CGMCC 1.15103</strain>
    </source>
</reference>